<proteinExistence type="inferred from homology"/>
<comment type="similarity">
    <text evidence="1 3 4">Belongs to the glutamine synthetase family.</text>
</comment>
<dbReference type="GO" id="GO:0006542">
    <property type="term" value="P:glutamine biosynthetic process"/>
    <property type="evidence" value="ECO:0007669"/>
    <property type="project" value="InterPro"/>
</dbReference>
<dbReference type="SMART" id="SM01230">
    <property type="entry name" value="Gln-synt_C"/>
    <property type="match status" value="1"/>
</dbReference>
<evidence type="ECO:0000256" key="3">
    <source>
        <dbReference type="PROSITE-ProRule" id="PRU01331"/>
    </source>
</evidence>
<name>A0A502EEH8_9MYCO</name>
<dbReference type="OrthoDB" id="3277468at2"/>
<dbReference type="PANTHER" id="PTHR43785">
    <property type="entry name" value="GAMMA-GLUTAMYLPUTRESCINE SYNTHETASE"/>
    <property type="match status" value="1"/>
</dbReference>
<evidence type="ECO:0000256" key="1">
    <source>
        <dbReference type="ARBA" id="ARBA00009897"/>
    </source>
</evidence>
<dbReference type="Pfam" id="PF00120">
    <property type="entry name" value="Gln-synt_C"/>
    <property type="match status" value="1"/>
</dbReference>
<gene>
    <name evidence="6" type="ORF">EAH80_08745</name>
</gene>
<organism evidence="6 7">
    <name type="scientific">Mycolicibacterium hodleri</name>
    <dbReference type="NCBI Taxonomy" id="49897"/>
    <lineage>
        <taxon>Bacteria</taxon>
        <taxon>Bacillati</taxon>
        <taxon>Actinomycetota</taxon>
        <taxon>Actinomycetes</taxon>
        <taxon>Mycobacteriales</taxon>
        <taxon>Mycobacteriaceae</taxon>
        <taxon>Mycolicibacterium</taxon>
    </lineage>
</organism>
<sequence>MPVRGERADGKYVAHQIDELRAKGVELVAGSLTDPAGVTRAKYVPLRRLGDFQRSGMGVSPSWSVFCVDSGIAFTPTIGVAGDLRIRIDPATVRVVDDGIAWAPGNLTDQGGEPVPLCLRSLLVRAERAAADRGLTALMGAELECTMVAPDGGPASTGPWSPYGIRTSLDRSAFLVDLATTAERAGLSVEQIHTEYGHDQLEVSLAPGTPVATADAVILTRIVLGRAAARHGLRISFAPVPFEGAAGNGAHLHLSLADKKGPLFAGGDGPHGIRPAGGSAIAGVIDSLPDLIGVYAGSALSALRLKPGNWAGAAACWGLENREAAVRFIAATPGSPHGANAELKLIDPSANPYLAAAAFLSSALRGIDHGFELPAEIPENPSQSATVPPALPTEQPAAIDALEKSALAAELLTPEVVEGVVAVRRYEITTFGDQPPAETARALRLAWSC</sequence>
<dbReference type="RefSeq" id="WP_140689612.1">
    <property type="nucleotide sequence ID" value="NZ_RCZG01000003.1"/>
</dbReference>
<dbReference type="Gene3D" id="3.30.590.10">
    <property type="entry name" value="Glutamine synthetase/guanido kinase, catalytic domain"/>
    <property type="match status" value="1"/>
</dbReference>
<keyword evidence="2" id="KW-0436">Ligase</keyword>
<dbReference type="PROSITE" id="PS51987">
    <property type="entry name" value="GS_CATALYTIC"/>
    <property type="match status" value="1"/>
</dbReference>
<dbReference type="PANTHER" id="PTHR43785:SF12">
    <property type="entry name" value="TYPE-1 GLUTAMINE SYNTHETASE 2"/>
    <property type="match status" value="1"/>
</dbReference>
<dbReference type="InterPro" id="IPR008146">
    <property type="entry name" value="Gln_synth_cat_dom"/>
</dbReference>
<dbReference type="SUPFAM" id="SSF55931">
    <property type="entry name" value="Glutamine synthetase/guanido kinase"/>
    <property type="match status" value="1"/>
</dbReference>
<dbReference type="EMBL" id="RCZG01000003">
    <property type="protein sequence ID" value="TPG34906.1"/>
    <property type="molecule type" value="Genomic_DNA"/>
</dbReference>
<dbReference type="Proteomes" id="UP000320095">
    <property type="component" value="Unassembled WGS sequence"/>
</dbReference>
<evidence type="ECO:0000256" key="2">
    <source>
        <dbReference type="ARBA" id="ARBA00022598"/>
    </source>
</evidence>
<dbReference type="Gene3D" id="3.10.20.70">
    <property type="entry name" value="Glutamine synthetase, N-terminal domain"/>
    <property type="match status" value="1"/>
</dbReference>
<dbReference type="AlphaFoldDB" id="A0A502EEH8"/>
<comment type="caution">
    <text evidence="6">The sequence shown here is derived from an EMBL/GenBank/DDBJ whole genome shotgun (WGS) entry which is preliminary data.</text>
</comment>
<accession>A0A502EEH8</accession>
<evidence type="ECO:0000256" key="4">
    <source>
        <dbReference type="RuleBase" id="RU000384"/>
    </source>
</evidence>
<evidence type="ECO:0000259" key="5">
    <source>
        <dbReference type="PROSITE" id="PS51987"/>
    </source>
</evidence>
<dbReference type="InterPro" id="IPR014746">
    <property type="entry name" value="Gln_synth/guanido_kin_cat_dom"/>
</dbReference>
<evidence type="ECO:0000313" key="6">
    <source>
        <dbReference type="EMBL" id="TPG34906.1"/>
    </source>
</evidence>
<keyword evidence="7" id="KW-1185">Reference proteome</keyword>
<protein>
    <submittedName>
        <fullName evidence="6">Glutamine synthetase</fullName>
    </submittedName>
</protein>
<feature type="domain" description="GS catalytic" evidence="5">
    <location>
        <begin position="119"/>
        <end position="449"/>
    </location>
</feature>
<reference evidence="6 7" key="1">
    <citation type="journal article" date="2019" name="Environ. Microbiol.">
        <title>Species interactions and distinct microbial communities in high Arctic permafrost affected cryosols are associated with the CH4 and CO2 gas fluxes.</title>
        <authorList>
            <person name="Altshuler I."/>
            <person name="Hamel J."/>
            <person name="Turney S."/>
            <person name="Magnuson E."/>
            <person name="Levesque R."/>
            <person name="Greer C."/>
            <person name="Whyte L.G."/>
        </authorList>
    </citation>
    <scope>NUCLEOTIDE SEQUENCE [LARGE SCALE GENOMIC DNA]</scope>
    <source>
        <strain evidence="6 7">S5.20</strain>
    </source>
</reference>
<evidence type="ECO:0000313" key="7">
    <source>
        <dbReference type="Proteomes" id="UP000320095"/>
    </source>
</evidence>
<dbReference type="GO" id="GO:0004356">
    <property type="term" value="F:glutamine synthetase activity"/>
    <property type="evidence" value="ECO:0007669"/>
    <property type="project" value="InterPro"/>
</dbReference>
<dbReference type="InterPro" id="IPR036651">
    <property type="entry name" value="Gln_synt_N_sf"/>
</dbReference>